<protein>
    <submittedName>
        <fullName evidence="1">Uncharacterized protein</fullName>
    </submittedName>
</protein>
<evidence type="ECO:0000313" key="2">
    <source>
        <dbReference type="Proteomes" id="UP001056778"/>
    </source>
</evidence>
<name>A0ACB9SLD9_HOLOL</name>
<proteinExistence type="predicted"/>
<keyword evidence="2" id="KW-1185">Reference proteome</keyword>
<gene>
    <name evidence="1" type="ORF">MML48_9g00000490</name>
</gene>
<sequence length="278" mass="31585">MIALWKMSNMDSYRSICDRFNVGRATALRSVRRVTNALFRLAPRVIQWPSQDRAVIVMRGFEEASGIPRIIGAIDGTHIKIDAPKENAADYVNRKGYHSLQLQVVCDHRALITHCYAGHPGSVDNQPVFRRSEVAEFLNNAERFPMNSHLIGDAAYELHNNVLVPFRDNGRLTARQKNYNYRLSSARTVVERCFALLKGRLRSLLDRLPMARVDLMAEYIVSCCVIHNICIFNRDEVAVLAIGEQLQENNMVMQAHHNQNRLAGINKRAEITDSLAMV</sequence>
<accession>A0ACB9SLD9</accession>
<evidence type="ECO:0000313" key="1">
    <source>
        <dbReference type="EMBL" id="KAI4455505.1"/>
    </source>
</evidence>
<organism evidence="1 2">
    <name type="scientific">Holotrichia oblita</name>
    <name type="common">Chafer beetle</name>
    <dbReference type="NCBI Taxonomy" id="644536"/>
    <lineage>
        <taxon>Eukaryota</taxon>
        <taxon>Metazoa</taxon>
        <taxon>Ecdysozoa</taxon>
        <taxon>Arthropoda</taxon>
        <taxon>Hexapoda</taxon>
        <taxon>Insecta</taxon>
        <taxon>Pterygota</taxon>
        <taxon>Neoptera</taxon>
        <taxon>Endopterygota</taxon>
        <taxon>Coleoptera</taxon>
        <taxon>Polyphaga</taxon>
        <taxon>Scarabaeiformia</taxon>
        <taxon>Scarabaeidae</taxon>
        <taxon>Melolonthinae</taxon>
        <taxon>Holotrichia</taxon>
    </lineage>
</organism>
<dbReference type="Proteomes" id="UP001056778">
    <property type="component" value="Chromosome 9"/>
</dbReference>
<reference evidence="1" key="1">
    <citation type="submission" date="2022-04" db="EMBL/GenBank/DDBJ databases">
        <title>Chromosome-scale genome assembly of Holotrichia oblita Faldermann.</title>
        <authorList>
            <person name="Rongchong L."/>
        </authorList>
    </citation>
    <scope>NUCLEOTIDE SEQUENCE</scope>
    <source>
        <strain evidence="1">81SQS9</strain>
    </source>
</reference>
<comment type="caution">
    <text evidence="1">The sequence shown here is derived from an EMBL/GenBank/DDBJ whole genome shotgun (WGS) entry which is preliminary data.</text>
</comment>
<dbReference type="EMBL" id="CM043023">
    <property type="protein sequence ID" value="KAI4455505.1"/>
    <property type="molecule type" value="Genomic_DNA"/>
</dbReference>